<dbReference type="Proteomes" id="UP000028824">
    <property type="component" value="Unassembled WGS sequence"/>
</dbReference>
<dbReference type="AlphaFoldDB" id="A0A086Y9K5"/>
<dbReference type="eggNOG" id="ENOG5031QJH">
    <property type="taxonomic scope" value="Bacteria"/>
</dbReference>
<evidence type="ECO:0000313" key="3">
    <source>
        <dbReference type="Proteomes" id="UP000028824"/>
    </source>
</evidence>
<feature type="region of interest" description="Disordered" evidence="1">
    <location>
        <begin position="66"/>
        <end position="96"/>
    </location>
</feature>
<dbReference type="RefSeq" id="WP_051909335.1">
    <property type="nucleotide sequence ID" value="NZ_JFZB01000001.1"/>
</dbReference>
<name>A0A086Y9K5_9RHOB</name>
<feature type="compositionally biased region" description="Low complexity" evidence="1">
    <location>
        <begin position="82"/>
        <end position="96"/>
    </location>
</feature>
<protein>
    <recommendedName>
        <fullName evidence="4">Excalibur calcium-binding domain-containing protein</fullName>
    </recommendedName>
</protein>
<comment type="caution">
    <text evidence="2">The sequence shown here is derived from an EMBL/GenBank/DDBJ whole genome shotgun (WGS) entry which is preliminary data.</text>
</comment>
<feature type="region of interest" description="Disordered" evidence="1">
    <location>
        <begin position="20"/>
        <end position="44"/>
    </location>
</feature>
<accession>A0A086Y9K5</accession>
<dbReference type="STRING" id="1105367.CG50_04525"/>
<evidence type="ECO:0000313" key="2">
    <source>
        <dbReference type="EMBL" id="KFI30955.1"/>
    </source>
</evidence>
<proteinExistence type="predicted"/>
<dbReference type="PROSITE" id="PS51257">
    <property type="entry name" value="PROKAR_LIPOPROTEIN"/>
    <property type="match status" value="1"/>
</dbReference>
<organism evidence="2 3">
    <name type="scientific">Paenirhodobacter enshiensis</name>
    <dbReference type="NCBI Taxonomy" id="1105367"/>
    <lineage>
        <taxon>Bacteria</taxon>
        <taxon>Pseudomonadati</taxon>
        <taxon>Pseudomonadota</taxon>
        <taxon>Alphaproteobacteria</taxon>
        <taxon>Rhodobacterales</taxon>
        <taxon>Rhodobacter group</taxon>
        <taxon>Paenirhodobacter</taxon>
    </lineage>
</organism>
<sequence>MLRVSLLVLTAVLAAGCSHKEADSEDSSYDSGSGGFGSASSGDHGSIGSDTLAALKSTSDDSIETASLNGGVAGGDLPPSPVGSSSLSGGGKAASSMASSVSSAPMSAVSAAKAAAPAVPAPVTKVASRAAPATAAAASAASGGGDLGFGSQDLSVDLGAYARKVTNPPGQHVFPRTDTGIDIVQACLKYRGPDLAQIAFVKAGGPGKDPLGLDPDGDGYACGWDPTPFR</sequence>
<keyword evidence="3" id="KW-1185">Reference proteome</keyword>
<reference evidence="2 3" key="1">
    <citation type="submission" date="2014-03" db="EMBL/GenBank/DDBJ databases">
        <title>Genome of Paenirhodobacter enshiensis DW2-9.</title>
        <authorList>
            <person name="Wang D."/>
            <person name="Wang G."/>
        </authorList>
    </citation>
    <scope>NUCLEOTIDE SEQUENCE [LARGE SCALE GENOMIC DNA]</scope>
    <source>
        <strain evidence="2 3">DW2-9</strain>
    </source>
</reference>
<gene>
    <name evidence="2" type="ORF">CG50_04525</name>
</gene>
<dbReference type="EMBL" id="JFZB01000001">
    <property type="protein sequence ID" value="KFI30955.1"/>
    <property type="molecule type" value="Genomic_DNA"/>
</dbReference>
<evidence type="ECO:0008006" key="4">
    <source>
        <dbReference type="Google" id="ProtNLM"/>
    </source>
</evidence>
<evidence type="ECO:0000256" key="1">
    <source>
        <dbReference type="SAM" id="MobiDB-lite"/>
    </source>
</evidence>